<accession>A0A9Q1GZS0</accession>
<dbReference type="Pfam" id="PF00439">
    <property type="entry name" value="Bromodomain"/>
    <property type="match status" value="1"/>
</dbReference>
<dbReference type="Gene3D" id="1.20.920.10">
    <property type="entry name" value="Bromodomain-like"/>
    <property type="match status" value="1"/>
</dbReference>
<feature type="coiled-coil region" evidence="3">
    <location>
        <begin position="511"/>
        <end position="568"/>
    </location>
</feature>
<dbReference type="AlphaFoldDB" id="A0A9Q1GZS0"/>
<evidence type="ECO:0000259" key="5">
    <source>
        <dbReference type="PROSITE" id="PS50014"/>
    </source>
</evidence>
<dbReference type="OrthoDB" id="21449at2759"/>
<sequence length="653" mass="73551">MGGVSDAATAVAEKALVCKRLRIKILTKKPMISAYEYSKQVPITNSLEKSTSTGTESINPFGNRKLTSSVVGTKRKLEGVDCELERRLKMDRYAKSNCKVILGKLLKHRVAFPFKKPVNPVELCIPDYFDIIKNPMDLGTIKQKLDDNKYRDSEEFESDVRLTFSNAMRYNPPENSVYKYAKELVTFFDHLWKPVKSKMNRQFEGKKLLGSQKITFETTHDSDKNCLKNLASLAVKLPWHGENLKQLNLQKIEETMCYVSQKHLKSISSHVDKLPGRINGKDCEELTEVSIKENSGHCESVELPSSQKIVDETMHDACRKCLKIPSSRVENWPAQGTLSNAKDLQELMEASINKNCHMRGRKDVKDVGSTSSKIRRSDTDTGGGSSENLHSRPVYPVVTVKCENAKESMQERKIPQNEIKVVAVKKNSTQLSRCDDDSYGDASCLDKERACTASGATASGDATAEGFEAVLDVKLSPSKALRAAMLKSRFADTILKAQHKTLLQSGSGTDSLKLQQEKERLERKQREEKAKIEAQIKAAELAARIKAESELKKRREQERIALEKMEQSVDLDDNFHVLRELEALIGRPLFVLCKCRDGRSQAAYLWDQIGADELRSPLEQLGLFIKAEYLAGDGDETTQKEGEWEWEEGEIVY</sequence>
<gene>
    <name evidence="6" type="ORF">Cgig2_007617</name>
</gene>
<comment type="caution">
    <text evidence="6">The sequence shown here is derived from an EMBL/GenBank/DDBJ whole genome shotgun (WGS) entry which is preliminary data.</text>
</comment>
<evidence type="ECO:0000256" key="3">
    <source>
        <dbReference type="SAM" id="Coils"/>
    </source>
</evidence>
<dbReference type="InterPro" id="IPR001487">
    <property type="entry name" value="Bromodomain"/>
</dbReference>
<dbReference type="PANTHER" id="PTHR46136">
    <property type="entry name" value="TRANSCRIPTION FACTOR GTE8"/>
    <property type="match status" value="1"/>
</dbReference>
<name>A0A9Q1GZS0_9CARY</name>
<keyword evidence="7" id="KW-1185">Reference proteome</keyword>
<reference evidence="6" key="1">
    <citation type="submission" date="2022-04" db="EMBL/GenBank/DDBJ databases">
        <title>Carnegiea gigantea Genome sequencing and assembly v2.</title>
        <authorList>
            <person name="Copetti D."/>
            <person name="Sanderson M.J."/>
            <person name="Burquez A."/>
            <person name="Wojciechowski M.F."/>
        </authorList>
    </citation>
    <scope>NUCLEOTIDE SEQUENCE</scope>
    <source>
        <strain evidence="6">SGP5-SGP5p</strain>
        <tissue evidence="6">Aerial part</tissue>
    </source>
</reference>
<dbReference type="EMBL" id="JAKOGI010001061">
    <property type="protein sequence ID" value="KAJ8428040.1"/>
    <property type="molecule type" value="Genomic_DNA"/>
</dbReference>
<dbReference type="InterPro" id="IPR052442">
    <property type="entry name" value="Env_Response_Regulator"/>
</dbReference>
<dbReference type="PANTHER" id="PTHR46136:SF19">
    <property type="entry name" value="TRANSCRIPTION FACTOR GTE12"/>
    <property type="match status" value="1"/>
</dbReference>
<keyword evidence="3" id="KW-0175">Coiled coil</keyword>
<dbReference type="SMART" id="SM00297">
    <property type="entry name" value="BROMO"/>
    <property type="match status" value="1"/>
</dbReference>
<evidence type="ECO:0000313" key="7">
    <source>
        <dbReference type="Proteomes" id="UP001153076"/>
    </source>
</evidence>
<evidence type="ECO:0000256" key="4">
    <source>
        <dbReference type="SAM" id="MobiDB-lite"/>
    </source>
</evidence>
<dbReference type="PROSITE" id="PS50014">
    <property type="entry name" value="BROMODOMAIN_2"/>
    <property type="match status" value="1"/>
</dbReference>
<evidence type="ECO:0000256" key="2">
    <source>
        <dbReference type="PROSITE-ProRule" id="PRU00035"/>
    </source>
</evidence>
<keyword evidence="1 2" id="KW-0103">Bromodomain</keyword>
<dbReference type="InterPro" id="IPR036427">
    <property type="entry name" value="Bromodomain-like_sf"/>
</dbReference>
<dbReference type="Proteomes" id="UP001153076">
    <property type="component" value="Unassembled WGS sequence"/>
</dbReference>
<evidence type="ECO:0000313" key="6">
    <source>
        <dbReference type="EMBL" id="KAJ8428040.1"/>
    </source>
</evidence>
<evidence type="ECO:0000256" key="1">
    <source>
        <dbReference type="ARBA" id="ARBA00023117"/>
    </source>
</evidence>
<protein>
    <recommendedName>
        <fullName evidence="5">Bromo domain-containing protein</fullName>
    </recommendedName>
</protein>
<proteinExistence type="predicted"/>
<feature type="domain" description="Bromo" evidence="5">
    <location>
        <begin position="106"/>
        <end position="178"/>
    </location>
</feature>
<dbReference type="PRINTS" id="PR00503">
    <property type="entry name" value="BROMODOMAIN"/>
</dbReference>
<organism evidence="6 7">
    <name type="scientific">Carnegiea gigantea</name>
    <dbReference type="NCBI Taxonomy" id="171969"/>
    <lineage>
        <taxon>Eukaryota</taxon>
        <taxon>Viridiplantae</taxon>
        <taxon>Streptophyta</taxon>
        <taxon>Embryophyta</taxon>
        <taxon>Tracheophyta</taxon>
        <taxon>Spermatophyta</taxon>
        <taxon>Magnoliopsida</taxon>
        <taxon>eudicotyledons</taxon>
        <taxon>Gunneridae</taxon>
        <taxon>Pentapetalae</taxon>
        <taxon>Caryophyllales</taxon>
        <taxon>Cactineae</taxon>
        <taxon>Cactaceae</taxon>
        <taxon>Cactoideae</taxon>
        <taxon>Echinocereeae</taxon>
        <taxon>Carnegiea</taxon>
    </lineage>
</organism>
<feature type="region of interest" description="Disordered" evidence="4">
    <location>
        <begin position="362"/>
        <end position="390"/>
    </location>
</feature>
<dbReference type="SUPFAM" id="SSF47370">
    <property type="entry name" value="Bromodomain"/>
    <property type="match status" value="1"/>
</dbReference>